<reference evidence="1 4" key="1">
    <citation type="submission" date="2023-02" db="EMBL/GenBank/DDBJ databases">
        <title>Pathogen: clinical or host-associated sample.</title>
        <authorList>
            <person name="Hergert J."/>
            <person name="Casey R."/>
            <person name="Wagner J."/>
            <person name="Young E.L."/>
            <person name="Oakeson K.F."/>
        </authorList>
    </citation>
    <scope>NUCLEOTIDE SEQUENCE</scope>
    <source>
        <strain evidence="2 4">2022CK-00829</strain>
        <strain evidence="1">2022CK-00830</strain>
    </source>
</reference>
<dbReference type="EMBL" id="CP118108">
    <property type="protein sequence ID" value="WDI03855.1"/>
    <property type="molecule type" value="Genomic_DNA"/>
</dbReference>
<evidence type="ECO:0008006" key="5">
    <source>
        <dbReference type="Google" id="ProtNLM"/>
    </source>
</evidence>
<dbReference type="EMBL" id="CP118101">
    <property type="protein sequence ID" value="WDH84215.1"/>
    <property type="molecule type" value="Genomic_DNA"/>
</dbReference>
<evidence type="ECO:0000313" key="4">
    <source>
        <dbReference type="Proteomes" id="UP001221519"/>
    </source>
</evidence>
<protein>
    <recommendedName>
        <fullName evidence="5">Copper amine oxidase-like N-terminal domain-containing protein</fullName>
    </recommendedName>
</protein>
<evidence type="ECO:0000313" key="2">
    <source>
        <dbReference type="EMBL" id="WDI03855.1"/>
    </source>
</evidence>
<gene>
    <name evidence="1" type="ORF">PUW23_08380</name>
    <name evidence="2" type="ORF">PUW25_07855</name>
</gene>
<evidence type="ECO:0000313" key="3">
    <source>
        <dbReference type="Proteomes" id="UP001220962"/>
    </source>
</evidence>
<proteinExistence type="predicted"/>
<sequence>MNRLIKAVILLTCVMFVGSAIVFAEIKGSSLSNIENTEEVKIEPAMDAVAVISGTDNALYPVQETDGIYEGMTLAWEGRFLNFPWRSVASETAAAQLMASDVTQDGTEDAIVFLTAADGTGVYVEQLHIVDGMQMVEIMMKDPVKTAEEYIQMSAEFDEVGPVSVGNYVNYEVKDSIVTATLGVAQSFSQYIGDLVITYEYNSKVEEFEAKSILYTAF</sequence>
<accession>A0AAX3N378</accession>
<dbReference type="AlphaFoldDB" id="A0AAX3N378"/>
<evidence type="ECO:0000313" key="1">
    <source>
        <dbReference type="EMBL" id="WDH84215.1"/>
    </source>
</evidence>
<name>A0AAX3N378_9BACL</name>
<keyword evidence="4" id="KW-1185">Reference proteome</keyword>
<dbReference type="Proteomes" id="UP001221519">
    <property type="component" value="Chromosome"/>
</dbReference>
<dbReference type="RefSeq" id="WP_047909969.1">
    <property type="nucleotide sequence ID" value="NZ_CP118101.1"/>
</dbReference>
<organism evidence="1 3">
    <name type="scientific">Paenibacillus urinalis</name>
    <dbReference type="NCBI Taxonomy" id="521520"/>
    <lineage>
        <taxon>Bacteria</taxon>
        <taxon>Bacillati</taxon>
        <taxon>Bacillota</taxon>
        <taxon>Bacilli</taxon>
        <taxon>Bacillales</taxon>
        <taxon>Paenibacillaceae</taxon>
        <taxon>Paenibacillus</taxon>
    </lineage>
</organism>
<dbReference type="Proteomes" id="UP001220962">
    <property type="component" value="Chromosome"/>
</dbReference>